<dbReference type="AlphaFoldDB" id="A0A919JVS8"/>
<keyword evidence="2" id="KW-0805">Transcription regulation</keyword>
<dbReference type="EMBL" id="BOMV01000013">
    <property type="protein sequence ID" value="GIE94510.1"/>
    <property type="molecule type" value="Genomic_DNA"/>
</dbReference>
<dbReference type="GO" id="GO:0003677">
    <property type="term" value="F:DNA binding"/>
    <property type="evidence" value="ECO:0007669"/>
    <property type="project" value="UniProtKB-KW"/>
</dbReference>
<dbReference type="RefSeq" id="WP_203780813.1">
    <property type="nucleotide sequence ID" value="NZ_BOMV01000013.1"/>
</dbReference>
<name>A0A919JVS8_9ACTN</name>
<evidence type="ECO:0000256" key="1">
    <source>
        <dbReference type="ARBA" id="ARBA00010641"/>
    </source>
</evidence>
<dbReference type="InterPro" id="IPR013325">
    <property type="entry name" value="RNA_pol_sigma_r2"/>
</dbReference>
<dbReference type="GO" id="GO:0016987">
    <property type="term" value="F:sigma factor activity"/>
    <property type="evidence" value="ECO:0007669"/>
    <property type="project" value="UniProtKB-KW"/>
</dbReference>
<dbReference type="Proteomes" id="UP000636960">
    <property type="component" value="Unassembled WGS sequence"/>
</dbReference>
<dbReference type="InterPro" id="IPR036388">
    <property type="entry name" value="WH-like_DNA-bd_sf"/>
</dbReference>
<keyword evidence="4" id="KW-0238">DNA-binding</keyword>
<comment type="similarity">
    <text evidence="1">Belongs to the sigma-70 factor family. ECF subfamily.</text>
</comment>
<organism evidence="7 8">
    <name type="scientific">Paractinoplanes rishiriensis</name>
    <dbReference type="NCBI Taxonomy" id="1050105"/>
    <lineage>
        <taxon>Bacteria</taxon>
        <taxon>Bacillati</taxon>
        <taxon>Actinomycetota</taxon>
        <taxon>Actinomycetes</taxon>
        <taxon>Micromonosporales</taxon>
        <taxon>Micromonosporaceae</taxon>
        <taxon>Paractinoplanes</taxon>
    </lineage>
</organism>
<dbReference type="NCBIfam" id="TIGR02937">
    <property type="entry name" value="sigma70-ECF"/>
    <property type="match status" value="1"/>
</dbReference>
<dbReference type="Gene3D" id="1.10.1740.10">
    <property type="match status" value="1"/>
</dbReference>
<reference evidence="7" key="1">
    <citation type="submission" date="2021-01" db="EMBL/GenBank/DDBJ databases">
        <title>Whole genome shotgun sequence of Actinoplanes rishiriensis NBRC 108556.</title>
        <authorList>
            <person name="Komaki H."/>
            <person name="Tamura T."/>
        </authorList>
    </citation>
    <scope>NUCLEOTIDE SEQUENCE</scope>
    <source>
        <strain evidence="7">NBRC 108556</strain>
    </source>
</reference>
<dbReference type="PANTHER" id="PTHR43133:SF8">
    <property type="entry name" value="RNA POLYMERASE SIGMA FACTOR HI_1459-RELATED"/>
    <property type="match status" value="1"/>
</dbReference>
<protein>
    <submittedName>
        <fullName evidence="7">RNA polymerase sigma factor</fullName>
    </submittedName>
</protein>
<gene>
    <name evidence="7" type="primary">rpoE_3</name>
    <name evidence="7" type="ORF">Ari01nite_19750</name>
</gene>
<dbReference type="PANTHER" id="PTHR43133">
    <property type="entry name" value="RNA POLYMERASE ECF-TYPE SIGMA FACTO"/>
    <property type="match status" value="1"/>
</dbReference>
<comment type="caution">
    <text evidence="7">The sequence shown here is derived from an EMBL/GenBank/DDBJ whole genome shotgun (WGS) entry which is preliminary data.</text>
</comment>
<dbReference type="InterPro" id="IPR013324">
    <property type="entry name" value="RNA_pol_sigma_r3/r4-like"/>
</dbReference>
<keyword evidence="8" id="KW-1185">Reference proteome</keyword>
<dbReference type="SUPFAM" id="SSF88946">
    <property type="entry name" value="Sigma2 domain of RNA polymerase sigma factors"/>
    <property type="match status" value="1"/>
</dbReference>
<proteinExistence type="inferred from homology"/>
<evidence type="ECO:0000256" key="5">
    <source>
        <dbReference type="ARBA" id="ARBA00023163"/>
    </source>
</evidence>
<dbReference type="Pfam" id="PF04542">
    <property type="entry name" value="Sigma70_r2"/>
    <property type="match status" value="1"/>
</dbReference>
<dbReference type="InterPro" id="IPR014284">
    <property type="entry name" value="RNA_pol_sigma-70_dom"/>
</dbReference>
<evidence type="ECO:0000313" key="8">
    <source>
        <dbReference type="Proteomes" id="UP000636960"/>
    </source>
</evidence>
<feature type="domain" description="RNA polymerase sigma-70 region 2" evidence="6">
    <location>
        <begin position="14"/>
        <end position="79"/>
    </location>
</feature>
<keyword evidence="5" id="KW-0804">Transcription</keyword>
<evidence type="ECO:0000256" key="2">
    <source>
        <dbReference type="ARBA" id="ARBA00023015"/>
    </source>
</evidence>
<accession>A0A919JVS8</accession>
<dbReference type="SUPFAM" id="SSF88659">
    <property type="entry name" value="Sigma3 and sigma4 domains of RNA polymerase sigma factors"/>
    <property type="match status" value="1"/>
</dbReference>
<evidence type="ECO:0000259" key="6">
    <source>
        <dbReference type="Pfam" id="PF04542"/>
    </source>
</evidence>
<dbReference type="InterPro" id="IPR007627">
    <property type="entry name" value="RNA_pol_sigma70_r2"/>
</dbReference>
<evidence type="ECO:0000256" key="4">
    <source>
        <dbReference type="ARBA" id="ARBA00023125"/>
    </source>
</evidence>
<evidence type="ECO:0000313" key="7">
    <source>
        <dbReference type="EMBL" id="GIE94510.1"/>
    </source>
</evidence>
<keyword evidence="3" id="KW-0731">Sigma factor</keyword>
<evidence type="ECO:0000256" key="3">
    <source>
        <dbReference type="ARBA" id="ARBA00023082"/>
    </source>
</evidence>
<sequence>MEVVDAAAWEALTDRYTNLLWSIARSMRMSDSDAEDAVQTTWLRLVEHLDQVREPERIGSWLAAVLRRECIEIHRRAGRLRVGEPDGRDGWDGAAAATDPLDDAVLRDERDAALWRAFGGLKPSCQRLLRVLMADPPPSYAEAAAALDIPVGSIGPTRQRCLKCLRGLLDGGIFDDQPAAPEHRPTDLRRG</sequence>
<dbReference type="GO" id="GO:0006352">
    <property type="term" value="P:DNA-templated transcription initiation"/>
    <property type="evidence" value="ECO:0007669"/>
    <property type="project" value="InterPro"/>
</dbReference>
<dbReference type="Gene3D" id="1.10.10.10">
    <property type="entry name" value="Winged helix-like DNA-binding domain superfamily/Winged helix DNA-binding domain"/>
    <property type="match status" value="1"/>
</dbReference>
<dbReference type="InterPro" id="IPR039425">
    <property type="entry name" value="RNA_pol_sigma-70-like"/>
</dbReference>